<sequence length="63" mass="6911">MGFYPFSVTHAGVGFHASTQPTFLTSVWVKEMKGGQLMPFFFILGRYLTPPMSGGQGGEVRLI</sequence>
<dbReference type="AlphaFoldDB" id="A0A552IF97"/>
<comment type="caution">
    <text evidence="1">The sequence shown here is derived from an EMBL/GenBank/DDBJ whole genome shotgun (WGS) entry which is preliminary data.</text>
</comment>
<evidence type="ECO:0000313" key="1">
    <source>
        <dbReference type="EMBL" id="TRU82129.1"/>
    </source>
</evidence>
<protein>
    <submittedName>
        <fullName evidence="1">Uncharacterized protein</fullName>
    </submittedName>
</protein>
<reference evidence="1 2" key="1">
    <citation type="submission" date="2019-01" db="EMBL/GenBank/DDBJ databases">
        <title>Coherence of Microcystis species and biogeography revealed through population genomics.</title>
        <authorList>
            <person name="Perez-Carrascal O.M."/>
            <person name="Terrat Y."/>
            <person name="Giani A."/>
            <person name="Fortin N."/>
            <person name="Tromas N."/>
            <person name="Shapiro B.J."/>
        </authorList>
    </citation>
    <scope>NUCLEOTIDE SEQUENCE [LARGE SCALE GENOMIC DNA]</scope>
    <source>
        <strain evidence="1">Mn_MB_F_20050700_S1D</strain>
    </source>
</reference>
<evidence type="ECO:0000313" key="2">
    <source>
        <dbReference type="Proteomes" id="UP000319191"/>
    </source>
</evidence>
<dbReference type="EMBL" id="SFAV01000317">
    <property type="protein sequence ID" value="TRU82129.1"/>
    <property type="molecule type" value="Genomic_DNA"/>
</dbReference>
<name>A0A552IF97_9CHRO</name>
<dbReference type="Proteomes" id="UP000319191">
    <property type="component" value="Unassembled WGS sequence"/>
</dbReference>
<accession>A0A552IF97</accession>
<proteinExistence type="predicted"/>
<gene>
    <name evidence="1" type="ORF">EWV54_22380</name>
</gene>
<organism evidence="1 2">
    <name type="scientific">Microcystis novacekii Mn_MB_F_20050700_S1D</name>
    <dbReference type="NCBI Taxonomy" id="2486266"/>
    <lineage>
        <taxon>Bacteria</taxon>
        <taxon>Bacillati</taxon>
        <taxon>Cyanobacteriota</taxon>
        <taxon>Cyanophyceae</taxon>
        <taxon>Oscillatoriophycideae</taxon>
        <taxon>Chroococcales</taxon>
        <taxon>Microcystaceae</taxon>
        <taxon>Microcystis</taxon>
    </lineage>
</organism>